<dbReference type="Gene3D" id="1.10.101.10">
    <property type="entry name" value="PGBD-like superfamily/PGBD"/>
    <property type="match status" value="1"/>
</dbReference>
<dbReference type="SUPFAM" id="SSF47090">
    <property type="entry name" value="PGBD-like"/>
    <property type="match status" value="1"/>
</dbReference>
<dbReference type="Pfam" id="PF01471">
    <property type="entry name" value="PG_binding_1"/>
    <property type="match status" value="1"/>
</dbReference>
<proteinExistence type="predicted"/>
<dbReference type="AlphaFoldDB" id="A0A2M6P1S3"/>
<feature type="domain" description="M23ase beta-sheet core" evidence="3">
    <location>
        <begin position="81"/>
        <end position="172"/>
    </location>
</feature>
<evidence type="ECO:0008006" key="6">
    <source>
        <dbReference type="Google" id="ProtNLM"/>
    </source>
</evidence>
<keyword evidence="1" id="KW-0732">Signal</keyword>
<evidence type="ECO:0000259" key="3">
    <source>
        <dbReference type="Pfam" id="PF01551"/>
    </source>
</evidence>
<dbReference type="Pfam" id="PF01551">
    <property type="entry name" value="Peptidase_M23"/>
    <property type="match status" value="1"/>
</dbReference>
<dbReference type="PANTHER" id="PTHR21666:SF268">
    <property type="entry name" value="PEPTIDASE M23 DOMAIN-CONTAINING PROTEIN"/>
    <property type="match status" value="1"/>
</dbReference>
<dbReference type="SUPFAM" id="SSF51261">
    <property type="entry name" value="Duplicated hybrid motif"/>
    <property type="match status" value="1"/>
</dbReference>
<evidence type="ECO:0000259" key="2">
    <source>
        <dbReference type="Pfam" id="PF01471"/>
    </source>
</evidence>
<feature type="signal peptide" evidence="1">
    <location>
        <begin position="1"/>
        <end position="22"/>
    </location>
</feature>
<protein>
    <recommendedName>
        <fullName evidence="6">Peptidase M23 domain-containing protein</fullName>
    </recommendedName>
</protein>
<dbReference type="EMBL" id="PFBW01000050">
    <property type="protein sequence ID" value="PIR77675.1"/>
    <property type="molecule type" value="Genomic_DNA"/>
</dbReference>
<dbReference type="InterPro" id="IPR016047">
    <property type="entry name" value="M23ase_b-sheet_dom"/>
</dbReference>
<feature type="chain" id="PRO_5014889068" description="Peptidase M23 domain-containing protein" evidence="1">
    <location>
        <begin position="23"/>
        <end position="348"/>
    </location>
</feature>
<name>A0A2M6P1S3_9BACT</name>
<dbReference type="PANTHER" id="PTHR21666">
    <property type="entry name" value="PEPTIDASE-RELATED"/>
    <property type="match status" value="1"/>
</dbReference>
<accession>A0A2M6P1S3</accession>
<dbReference type="InterPro" id="IPR036366">
    <property type="entry name" value="PGBDSf"/>
</dbReference>
<dbReference type="InterPro" id="IPR011055">
    <property type="entry name" value="Dup_hybrid_motif"/>
</dbReference>
<dbReference type="InterPro" id="IPR050570">
    <property type="entry name" value="Cell_wall_metabolism_enzyme"/>
</dbReference>
<dbReference type="CDD" id="cd12797">
    <property type="entry name" value="M23_peptidase"/>
    <property type="match status" value="1"/>
</dbReference>
<feature type="domain" description="Peptidoglycan binding-like" evidence="2">
    <location>
        <begin position="266"/>
        <end position="330"/>
    </location>
</feature>
<evidence type="ECO:0000313" key="5">
    <source>
        <dbReference type="Proteomes" id="UP000228528"/>
    </source>
</evidence>
<gene>
    <name evidence="4" type="ORF">COU30_01150</name>
</gene>
<evidence type="ECO:0000313" key="4">
    <source>
        <dbReference type="EMBL" id="PIR77675.1"/>
    </source>
</evidence>
<dbReference type="Proteomes" id="UP000228528">
    <property type="component" value="Unassembled WGS sequence"/>
</dbReference>
<dbReference type="GO" id="GO:0004222">
    <property type="term" value="F:metalloendopeptidase activity"/>
    <property type="evidence" value="ECO:0007669"/>
    <property type="project" value="TreeGrafter"/>
</dbReference>
<sequence>MYFRFTFLLLLALLLFPATARAYTDTTATPWYSRYYDKSLEQKVNNLDDTIVQDIPIPILFDISIGDFSPNFGVPRSGGRTHEGQDILAPIGTPLVSPTDAVVTYIMYGDSAGNSVYTANPGGETFAYLHLDSVNPTLAVGDVLHTGDLLGYVGDTGNAKGGPAHLHFEMLRDVPTDPFPRITRAFSLQEKMKITTNIYKGLNLLHAKLLTEFLLDHFEDEFLAAKQQGITLPDDIAAVLGQTTVASLSIHESSLVPARDLTIGSRGEDVLALQKQLLLANVGAAAQALADVGATGYFGALTKSAVLEYQLAYHITPANGYYGIETQQVLSPETHDEIPAPKIPIPEP</sequence>
<evidence type="ECO:0000256" key="1">
    <source>
        <dbReference type="SAM" id="SignalP"/>
    </source>
</evidence>
<feature type="non-terminal residue" evidence="4">
    <location>
        <position position="348"/>
    </location>
</feature>
<dbReference type="Gene3D" id="2.70.70.10">
    <property type="entry name" value="Glucose Permease (Domain IIA)"/>
    <property type="match status" value="1"/>
</dbReference>
<comment type="caution">
    <text evidence="4">The sequence shown here is derived from an EMBL/GenBank/DDBJ whole genome shotgun (WGS) entry which is preliminary data.</text>
</comment>
<reference evidence="5" key="1">
    <citation type="submission" date="2017-09" db="EMBL/GenBank/DDBJ databases">
        <title>Depth-based differentiation of microbial function through sediment-hosted aquifers and enrichment of novel symbionts in the deep terrestrial subsurface.</title>
        <authorList>
            <person name="Probst A.J."/>
            <person name="Ladd B."/>
            <person name="Jarett J.K."/>
            <person name="Geller-Mcgrath D.E."/>
            <person name="Sieber C.M.K."/>
            <person name="Emerson J.B."/>
            <person name="Anantharaman K."/>
            <person name="Thomas B.C."/>
            <person name="Malmstrom R."/>
            <person name="Stieglmeier M."/>
            <person name="Klingl A."/>
            <person name="Woyke T."/>
            <person name="Ryan C.M."/>
            <person name="Banfield J.F."/>
        </authorList>
    </citation>
    <scope>NUCLEOTIDE SEQUENCE [LARGE SCALE GENOMIC DNA]</scope>
</reference>
<dbReference type="InterPro" id="IPR002477">
    <property type="entry name" value="Peptidoglycan-bd-like"/>
</dbReference>
<dbReference type="InterPro" id="IPR036365">
    <property type="entry name" value="PGBD-like_sf"/>
</dbReference>
<organism evidence="4 5">
    <name type="scientific">Candidatus Magasanikbacteria bacterium CG10_big_fil_rev_8_21_14_0_10_38_6</name>
    <dbReference type="NCBI Taxonomy" id="1974647"/>
    <lineage>
        <taxon>Bacteria</taxon>
        <taxon>Candidatus Magasanikiibacteriota</taxon>
    </lineage>
</organism>